<organism evidence="1 2">
    <name type="scientific">Clostridium sulfidigenes</name>
    <dbReference type="NCBI Taxonomy" id="318464"/>
    <lineage>
        <taxon>Bacteria</taxon>
        <taxon>Bacillati</taxon>
        <taxon>Bacillota</taxon>
        <taxon>Clostridia</taxon>
        <taxon>Eubacteriales</taxon>
        <taxon>Clostridiaceae</taxon>
        <taxon>Clostridium</taxon>
    </lineage>
</organism>
<dbReference type="EMBL" id="JPMD01000008">
    <property type="protein sequence ID" value="KEZ87755.1"/>
    <property type="molecule type" value="Genomic_DNA"/>
</dbReference>
<proteinExistence type="predicted"/>
<sequence>MADSVELNGIRITLVEGYPICVNNVQTWRYRVEFVACPPTPGISNFAFQLCNPQHNVINFTPIEGAEYTPNNAQPCLSNIGATRQMKWNRNNENVVGEYQFSLQGCFQTTQINVAVHAGRICDFGIITGPDCELLPPPNGNSRGIDFSILKESMN</sequence>
<dbReference type="AlphaFoldDB" id="A0A084JFM1"/>
<evidence type="ECO:0000313" key="1">
    <source>
        <dbReference type="EMBL" id="KEZ87755.1"/>
    </source>
</evidence>
<reference evidence="1 2" key="1">
    <citation type="submission" date="2014-07" db="EMBL/GenBank/DDBJ databases">
        <title>Draft genome of Clostridium sulfidigenes 113A isolated from sediments associated with methane hydrate from Krishna Godavari basin.</title>
        <authorList>
            <person name="Honkalas V.S."/>
            <person name="Dabir A.P."/>
            <person name="Arora P."/>
            <person name="Dhakephalkar P.K."/>
        </authorList>
    </citation>
    <scope>NUCLEOTIDE SEQUENCE [LARGE SCALE GENOMIC DNA]</scope>
    <source>
        <strain evidence="1 2">113A</strain>
    </source>
</reference>
<dbReference type="RefSeq" id="WP_035130707.1">
    <property type="nucleotide sequence ID" value="NZ_JPMD01000008.1"/>
</dbReference>
<dbReference type="Proteomes" id="UP000028542">
    <property type="component" value="Unassembled WGS sequence"/>
</dbReference>
<protein>
    <submittedName>
        <fullName evidence="1">Uncharacterized protein</fullName>
    </submittedName>
</protein>
<name>A0A084JFM1_9CLOT</name>
<gene>
    <name evidence="1" type="ORF">IO99_04415</name>
</gene>
<accession>A0A084JFM1</accession>
<evidence type="ECO:0000313" key="2">
    <source>
        <dbReference type="Proteomes" id="UP000028542"/>
    </source>
</evidence>
<dbReference type="eggNOG" id="ENOG503254C">
    <property type="taxonomic scope" value="Bacteria"/>
</dbReference>
<keyword evidence="2" id="KW-1185">Reference proteome</keyword>
<comment type="caution">
    <text evidence="1">The sequence shown here is derived from an EMBL/GenBank/DDBJ whole genome shotgun (WGS) entry which is preliminary data.</text>
</comment>